<feature type="site" description="Positions MEP for the nucleophilic attack" evidence="7">
    <location>
        <position position="211"/>
    </location>
</feature>
<dbReference type="Gene3D" id="3.90.550.10">
    <property type="entry name" value="Spore Coat Polysaccharide Biosynthesis Protein SpsA, Chain A"/>
    <property type="match status" value="1"/>
</dbReference>
<dbReference type="InterPro" id="IPR034683">
    <property type="entry name" value="IspD/TarI"/>
</dbReference>
<comment type="catalytic activity">
    <reaction evidence="1 7">
        <text>2-C-methyl-D-erythritol 4-phosphate + CTP + H(+) = 4-CDP-2-C-methyl-D-erythritol + diphosphate</text>
        <dbReference type="Rhea" id="RHEA:13429"/>
        <dbReference type="ChEBI" id="CHEBI:15378"/>
        <dbReference type="ChEBI" id="CHEBI:33019"/>
        <dbReference type="ChEBI" id="CHEBI:37563"/>
        <dbReference type="ChEBI" id="CHEBI:57823"/>
        <dbReference type="ChEBI" id="CHEBI:58262"/>
        <dbReference type="EC" id="2.7.7.60"/>
    </reaction>
</comment>
<dbReference type="InterPro" id="IPR029044">
    <property type="entry name" value="Nucleotide-diphossugar_trans"/>
</dbReference>
<feature type="site" description="Positions MEP for the nucleophilic attack" evidence="7">
    <location>
        <position position="157"/>
    </location>
</feature>
<evidence type="ECO:0000256" key="3">
    <source>
        <dbReference type="ARBA" id="ARBA00009789"/>
    </source>
</evidence>
<protein>
    <recommendedName>
        <fullName evidence="7">2-C-methyl-D-erythritol 4-phosphate cytidylyltransferase</fullName>
        <ecNumber evidence="7">2.7.7.60</ecNumber>
    </recommendedName>
    <alternativeName>
        <fullName evidence="7">4-diphosphocytidyl-2C-methyl-D-erythritol synthase</fullName>
    </alternativeName>
    <alternativeName>
        <fullName evidence="7">MEP cytidylyltransferase</fullName>
        <shortName evidence="7">MCT</shortName>
    </alternativeName>
</protein>
<evidence type="ECO:0000256" key="4">
    <source>
        <dbReference type="ARBA" id="ARBA00022679"/>
    </source>
</evidence>
<dbReference type="GO" id="GO:0050518">
    <property type="term" value="F:2-C-methyl-D-erythritol 4-phosphate cytidylyltransferase activity"/>
    <property type="evidence" value="ECO:0007669"/>
    <property type="project" value="UniProtKB-UniRule"/>
</dbReference>
<evidence type="ECO:0000313" key="9">
    <source>
        <dbReference type="Proteomes" id="UP000311008"/>
    </source>
</evidence>
<keyword evidence="4 7" id="KW-0808">Transferase</keyword>
<dbReference type="NCBIfam" id="TIGR00453">
    <property type="entry name" value="ispD"/>
    <property type="match status" value="1"/>
</dbReference>
<comment type="function">
    <text evidence="7">Catalyzes the formation of 4-diphosphocytidyl-2-C-methyl-D-erythritol from CTP and 2-C-methyl-D-erythritol 4-phosphate (MEP).</text>
</comment>
<dbReference type="PANTHER" id="PTHR32125">
    <property type="entry name" value="2-C-METHYL-D-ERYTHRITOL 4-PHOSPHATE CYTIDYLYLTRANSFERASE, CHLOROPLASTIC"/>
    <property type="match status" value="1"/>
</dbReference>
<dbReference type="HAMAP" id="MF_00108">
    <property type="entry name" value="IspD"/>
    <property type="match status" value="1"/>
</dbReference>
<dbReference type="Proteomes" id="UP000311008">
    <property type="component" value="Chromosome"/>
</dbReference>
<proteinExistence type="inferred from homology"/>
<evidence type="ECO:0000313" key="8">
    <source>
        <dbReference type="EMBL" id="QDC44703.1"/>
    </source>
</evidence>
<evidence type="ECO:0000256" key="5">
    <source>
        <dbReference type="ARBA" id="ARBA00022695"/>
    </source>
</evidence>
<comment type="similarity">
    <text evidence="3 7">Belongs to the IspD/TarI cytidylyltransferase family. IspD subfamily.</text>
</comment>
<dbReference type="SUPFAM" id="SSF53448">
    <property type="entry name" value="Nucleotide-diphospho-sugar transferases"/>
    <property type="match status" value="1"/>
</dbReference>
<dbReference type="OrthoDB" id="9806837at2"/>
<dbReference type="RefSeq" id="WP_140004033.1">
    <property type="nucleotide sequence ID" value="NZ_CP040946.1"/>
</dbReference>
<dbReference type="InterPro" id="IPR050088">
    <property type="entry name" value="IspD/TarI_cytidylyltransf_bact"/>
</dbReference>
<comment type="pathway">
    <text evidence="2 7">Isoprenoid biosynthesis; isopentenyl diphosphate biosynthesis via DXP pathway; isopentenyl diphosphate from 1-deoxy-D-xylulose 5-phosphate: step 2/6.</text>
</comment>
<feature type="site" description="Transition state stabilizer" evidence="7">
    <location>
        <position position="23"/>
    </location>
</feature>
<dbReference type="EMBL" id="CP040946">
    <property type="protein sequence ID" value="QDC44703.1"/>
    <property type="molecule type" value="Genomic_DNA"/>
</dbReference>
<dbReference type="CDD" id="cd02516">
    <property type="entry name" value="CDP-ME_synthetase"/>
    <property type="match status" value="1"/>
</dbReference>
<keyword evidence="5 7" id="KW-0548">Nucleotidyltransferase</keyword>
<dbReference type="GO" id="GO:0019288">
    <property type="term" value="P:isopentenyl diphosphate biosynthetic process, methylerythritol 4-phosphate pathway"/>
    <property type="evidence" value="ECO:0007669"/>
    <property type="project" value="UniProtKB-UniRule"/>
</dbReference>
<gene>
    <name evidence="7" type="primary">ispD</name>
    <name evidence="8" type="ORF">FIU01_09270</name>
</gene>
<dbReference type="UniPathway" id="UPA00056">
    <property type="reaction ID" value="UER00093"/>
</dbReference>
<evidence type="ECO:0000256" key="7">
    <source>
        <dbReference type="HAMAP-Rule" id="MF_00108"/>
    </source>
</evidence>
<dbReference type="KEGG" id="mmec:FIU01_09270"/>
<dbReference type="PROSITE" id="PS01295">
    <property type="entry name" value="ISPD"/>
    <property type="match status" value="1"/>
</dbReference>
<evidence type="ECO:0000256" key="1">
    <source>
        <dbReference type="ARBA" id="ARBA00001282"/>
    </source>
</evidence>
<organism evidence="8 9">
    <name type="scientific">Methylophilus medardicus</name>
    <dbReference type="NCBI Taxonomy" id="2588534"/>
    <lineage>
        <taxon>Bacteria</taxon>
        <taxon>Pseudomonadati</taxon>
        <taxon>Pseudomonadota</taxon>
        <taxon>Betaproteobacteria</taxon>
        <taxon>Nitrosomonadales</taxon>
        <taxon>Methylophilaceae</taxon>
        <taxon>Methylophilus</taxon>
    </lineage>
</organism>
<dbReference type="InterPro" id="IPR001228">
    <property type="entry name" value="IspD"/>
</dbReference>
<reference evidence="9" key="1">
    <citation type="journal article" date="2019" name="ISME J.">
        <title>Evolution in action: habitat transition from sediment to the pelagial leads to genome streamlining in Methylophilaceae.</title>
        <authorList>
            <person name="Salcher M."/>
            <person name="Schaefle D."/>
            <person name="Kaspar M."/>
            <person name="Neuenschwander S.M."/>
            <person name="Ghai R."/>
        </authorList>
    </citation>
    <scope>NUCLEOTIDE SEQUENCE [LARGE SCALE GENOMIC DNA]</scope>
    <source>
        <strain evidence="9">MMS-M-51</strain>
    </source>
</reference>
<feature type="site" description="Transition state stabilizer" evidence="7">
    <location>
        <position position="16"/>
    </location>
</feature>
<evidence type="ECO:0000256" key="2">
    <source>
        <dbReference type="ARBA" id="ARBA00004787"/>
    </source>
</evidence>
<keyword evidence="9" id="KW-1185">Reference proteome</keyword>
<sequence>MSQYHVLIPCAGAGSRMQSAAPKQYMLLNGSPILRHVIALFERLDLVSQIYIVISAEDTHWSDDLLEGCRKVKVLTCGGESRAATVLAGLQAMASEIPSDDWVLVHDAARPGVDAQMVLRLIDAMGPADIGGLLALPLADTLKRANAIQQVAATVSREALWQAQTPQMFKLGMLKQALAEHLHRQPTDEAQAMEWAGYAPKLVLGDLKNLKITYPQDLTTVSALMKTAINTQDTQ</sequence>
<dbReference type="InterPro" id="IPR018294">
    <property type="entry name" value="ISPD_synthase_CS"/>
</dbReference>
<name>A0A5B8CTX6_9PROT</name>
<keyword evidence="6 7" id="KW-0414">Isoprene biosynthesis</keyword>
<dbReference type="EC" id="2.7.7.60" evidence="7"/>
<accession>A0A5B8CTX6</accession>
<dbReference type="AlphaFoldDB" id="A0A5B8CTX6"/>
<dbReference type="PANTHER" id="PTHR32125:SF4">
    <property type="entry name" value="2-C-METHYL-D-ERYTHRITOL 4-PHOSPHATE CYTIDYLYLTRANSFERASE, CHLOROPLASTIC"/>
    <property type="match status" value="1"/>
</dbReference>
<dbReference type="FunFam" id="3.90.550.10:FF:000003">
    <property type="entry name" value="2-C-methyl-D-erythritol 4-phosphate cytidylyltransferase"/>
    <property type="match status" value="1"/>
</dbReference>
<evidence type="ECO:0000256" key="6">
    <source>
        <dbReference type="ARBA" id="ARBA00023229"/>
    </source>
</evidence>
<dbReference type="Pfam" id="PF01128">
    <property type="entry name" value="IspD"/>
    <property type="match status" value="1"/>
</dbReference>